<sequence length="327" mass="35602">MSQTATAAVSYFGKIPARGDFVRTADDHQLMALLDRWAGGSIELLARNPDWKRLYDASPGVAYAFLGSRSRLVVCGHLRPSRDASSRRFPLLSAIRLEVGQPLAFLARSPLALSRVWTGLSRLSANAVATDAPEEPLRTLGEARYELAVDPVAYQAPFDDFLDLETIGSLQARLRDGGHAEVSLRQMLPALGLLLQPLLTGGGVSIDKGLELPLPTDTLHRPLVAAFWLDLVAGFIARGDFELAVLVRDETAPRLVIGFNGTQDQVLGAVLDPTVAADYLIRGSQAGWVEDYLPGDYALNRLASYLDRDELSLKTARKLFCETFLGT</sequence>
<name>A0A4Z1RC43_9GAMM</name>
<proteinExistence type="predicted"/>
<dbReference type="NCBIfam" id="TIGR03373">
    <property type="entry name" value="VI_minor_4"/>
    <property type="match status" value="1"/>
</dbReference>
<evidence type="ECO:0000313" key="2">
    <source>
        <dbReference type="Proteomes" id="UP000298681"/>
    </source>
</evidence>
<keyword evidence="2" id="KW-1185">Reference proteome</keyword>
<comment type="caution">
    <text evidence="1">The sequence shown here is derived from an EMBL/GenBank/DDBJ whole genome shotgun (WGS) entry which is preliminary data.</text>
</comment>
<dbReference type="Pfam" id="PF09867">
    <property type="entry name" value="TagF_N"/>
    <property type="match status" value="1"/>
</dbReference>
<reference evidence="1 2" key="1">
    <citation type="submission" date="2019-01" db="EMBL/GenBank/DDBJ databases">
        <authorList>
            <person name="Zhang S."/>
        </authorList>
    </citation>
    <scope>NUCLEOTIDE SEQUENCE [LARGE SCALE GENOMIC DNA]</scope>
    <source>
        <strain evidence="1 2">1626</strain>
    </source>
</reference>
<evidence type="ECO:0000313" key="1">
    <source>
        <dbReference type="EMBL" id="TKS53743.1"/>
    </source>
</evidence>
<dbReference type="Gene3D" id="3.40.1730.10">
    <property type="entry name" value="pa0076 domain"/>
    <property type="match status" value="1"/>
</dbReference>
<protein>
    <submittedName>
        <fullName evidence="1">Type VI secretion system-associated protein TagF</fullName>
    </submittedName>
</protein>
<dbReference type="OrthoDB" id="9801841at2"/>
<gene>
    <name evidence="1" type="primary">tagF</name>
    <name evidence="1" type="ORF">E4582_02445</name>
</gene>
<accession>A0A4Z1RC43</accession>
<dbReference type="Proteomes" id="UP000298681">
    <property type="component" value="Unassembled WGS sequence"/>
</dbReference>
<dbReference type="RefSeq" id="WP_134673128.1">
    <property type="nucleotide sequence ID" value="NZ_CP039383.2"/>
</dbReference>
<dbReference type="EMBL" id="SPUH01000001">
    <property type="protein sequence ID" value="TKS53743.1"/>
    <property type="molecule type" value="Genomic_DNA"/>
</dbReference>
<dbReference type="InterPro" id="IPR038225">
    <property type="entry name" value="TagF_sf"/>
</dbReference>
<dbReference type="AlphaFoldDB" id="A0A4Z1RC43"/>
<dbReference type="InterPro" id="IPR017748">
    <property type="entry name" value="TagF"/>
</dbReference>
<organism evidence="1 2">
    <name type="scientific">Luteimonas yindakuii</name>
    <dbReference type="NCBI Taxonomy" id="2565782"/>
    <lineage>
        <taxon>Bacteria</taxon>
        <taxon>Pseudomonadati</taxon>
        <taxon>Pseudomonadota</taxon>
        <taxon>Gammaproteobacteria</taxon>
        <taxon>Lysobacterales</taxon>
        <taxon>Lysobacteraceae</taxon>
        <taxon>Luteimonas</taxon>
    </lineage>
</organism>